<evidence type="ECO:0000256" key="7">
    <source>
        <dbReference type="SAM" id="MobiDB-lite"/>
    </source>
</evidence>
<evidence type="ECO:0000313" key="11">
    <source>
        <dbReference type="EMBL" id="WAT22089.1"/>
    </source>
</evidence>
<feature type="domain" description="Carrier" evidence="8">
    <location>
        <begin position="1419"/>
        <end position="1493"/>
    </location>
</feature>
<name>A0ABY7I2A6_9BACI</name>
<dbReference type="Proteomes" id="UP001164713">
    <property type="component" value="Chromosome"/>
</dbReference>
<feature type="domain" description="PKS/mFAS DH" evidence="10">
    <location>
        <begin position="2287"/>
        <end position="2580"/>
    </location>
</feature>
<dbReference type="Gene3D" id="3.10.129.110">
    <property type="entry name" value="Polyketide synthase dehydratase"/>
    <property type="match status" value="2"/>
</dbReference>
<dbReference type="SMART" id="SM01294">
    <property type="entry name" value="PKS_PP_betabranch"/>
    <property type="match status" value="1"/>
</dbReference>
<evidence type="ECO:0000256" key="3">
    <source>
        <dbReference type="ARBA" id="ARBA00022553"/>
    </source>
</evidence>
<dbReference type="InterPro" id="IPR042104">
    <property type="entry name" value="PKS_dehydratase_sf"/>
</dbReference>
<feature type="region of interest" description="Disordered" evidence="7">
    <location>
        <begin position="3183"/>
        <end position="3202"/>
    </location>
</feature>
<comment type="caution">
    <text evidence="6">Lacks conserved residue(s) required for the propagation of feature annotation.</text>
</comment>
<dbReference type="InterPro" id="IPR032821">
    <property type="entry name" value="PKS_assoc"/>
</dbReference>
<dbReference type="InterPro" id="IPR036291">
    <property type="entry name" value="NAD(P)-bd_dom_sf"/>
</dbReference>
<dbReference type="PROSITE" id="PS00606">
    <property type="entry name" value="KS3_1"/>
    <property type="match status" value="1"/>
</dbReference>
<dbReference type="PROSITE" id="PS52004">
    <property type="entry name" value="KS3_2"/>
    <property type="match status" value="3"/>
</dbReference>
<dbReference type="Pfam" id="PF22621">
    <property type="entry name" value="CurL-like_PKS_C"/>
    <property type="match status" value="1"/>
</dbReference>
<dbReference type="EMBL" id="CP114066">
    <property type="protein sequence ID" value="WAT22089.1"/>
    <property type="molecule type" value="Genomic_DNA"/>
</dbReference>
<feature type="region of interest" description="N-terminal hotdog fold" evidence="6">
    <location>
        <begin position="2287"/>
        <end position="2410"/>
    </location>
</feature>
<dbReference type="InterPro" id="IPR050091">
    <property type="entry name" value="PKS_NRPS_Biosynth_Enz"/>
</dbReference>
<dbReference type="Pfam" id="PF02801">
    <property type="entry name" value="Ketoacyl-synt_C"/>
    <property type="match status" value="3"/>
</dbReference>
<dbReference type="Gene3D" id="3.40.47.10">
    <property type="match status" value="3"/>
</dbReference>
<dbReference type="Gene3D" id="1.10.1240.100">
    <property type="match status" value="2"/>
</dbReference>
<dbReference type="InterPro" id="IPR049551">
    <property type="entry name" value="PKS_DH_C"/>
</dbReference>
<feature type="domain" description="Ketosynthase family 3 (KS3)" evidence="9">
    <location>
        <begin position="1675"/>
        <end position="2092"/>
    </location>
</feature>
<dbReference type="CDD" id="cd00833">
    <property type="entry name" value="PKS"/>
    <property type="match status" value="3"/>
</dbReference>
<dbReference type="SMART" id="SM00822">
    <property type="entry name" value="PKS_KR"/>
    <property type="match status" value="2"/>
</dbReference>
<reference evidence="11" key="1">
    <citation type="submission" date="2022-12" db="EMBL/GenBank/DDBJ databases">
        <title>Genomic of Bacillus halotolerans.</title>
        <authorList>
            <person name="Xu G."/>
            <person name="Ding Y."/>
        </authorList>
    </citation>
    <scope>NUCLEOTIDE SEQUENCE</scope>
    <source>
        <strain evidence="11">B13</strain>
    </source>
</reference>
<organism evidence="11 12">
    <name type="scientific">Bacillus halotolerans</name>
    <dbReference type="NCBI Taxonomy" id="260554"/>
    <lineage>
        <taxon>Bacteria</taxon>
        <taxon>Bacillati</taxon>
        <taxon>Bacillota</taxon>
        <taxon>Bacilli</taxon>
        <taxon>Bacillales</taxon>
        <taxon>Bacillaceae</taxon>
        <taxon>Bacillus</taxon>
    </lineage>
</organism>
<dbReference type="PROSITE" id="PS50075">
    <property type="entry name" value="CARRIER"/>
    <property type="match status" value="2"/>
</dbReference>
<keyword evidence="12" id="KW-1185">Reference proteome</keyword>
<dbReference type="InterPro" id="IPR014030">
    <property type="entry name" value="Ketoacyl_synth_N"/>
</dbReference>
<dbReference type="SUPFAM" id="SSF53901">
    <property type="entry name" value="Thiolase-like"/>
    <property type="match status" value="3"/>
</dbReference>
<dbReference type="RefSeq" id="WP_256766687.1">
    <property type="nucleotide sequence ID" value="NZ_CP101718.1"/>
</dbReference>
<keyword evidence="3" id="KW-0597">Phosphoprotein</keyword>
<evidence type="ECO:0000259" key="9">
    <source>
        <dbReference type="PROSITE" id="PS52004"/>
    </source>
</evidence>
<dbReference type="InterPro" id="IPR020806">
    <property type="entry name" value="PKS_PP-bd"/>
</dbReference>
<dbReference type="SUPFAM" id="SSF51735">
    <property type="entry name" value="NAD(P)-binding Rossmann-fold domains"/>
    <property type="match status" value="3"/>
</dbReference>
<dbReference type="InterPro" id="IPR057326">
    <property type="entry name" value="KR_dom"/>
</dbReference>
<dbReference type="Gene3D" id="3.40.50.720">
    <property type="entry name" value="NAD(P)-binding Rossmann-like Domain"/>
    <property type="match status" value="2"/>
</dbReference>
<gene>
    <name evidence="11" type="ORF">O0R52_03660</name>
</gene>
<evidence type="ECO:0000259" key="8">
    <source>
        <dbReference type="PROSITE" id="PS50075"/>
    </source>
</evidence>
<dbReference type="InterPro" id="IPR049552">
    <property type="entry name" value="PKS_DH_N"/>
</dbReference>
<dbReference type="InterPro" id="IPR013968">
    <property type="entry name" value="PKS_KR"/>
</dbReference>
<feature type="domain" description="Ketosynthase family 3 (KS3)" evidence="9">
    <location>
        <begin position="3228"/>
        <end position="3666"/>
    </location>
</feature>
<accession>A0ABY7I2A6</accession>
<dbReference type="SMART" id="SM00825">
    <property type="entry name" value="PKS_KS"/>
    <property type="match status" value="3"/>
</dbReference>
<sequence length="3671" mass="410009">MNYQDMSKGKRNLSTTTRYNAKTSDMAIVGIACRFPEAENYEEYWDNLKNGRLSIKEIPKDRWSWKEFRTIGGEYKSNSVSKWGGFIDNVNTFDVRFFGLSNREADAMDPQQRMMLELTWSCFEDAGIRPSNVSGDKIGVFLGAFNFDYKELIERSQERIVPHHSTGTSSAIIPNRISYYYNLKGPSLEIDNACSGSITALHTACQSIMNGDCEMALAGGVSILLSPSRQIAFSQMGMLSPSGSCKAFDQGADGYVRGEGAGIVLIKPFHKALADGDPIHGIIKGSAINHGGKTFTLTYPNPDAQADVIIQAVNRANVSFDSINYIEAHGTGTPKGDPIEFEGLMRASQVLLKEKDKTKAQCGLGSVKTNIGHLESAAGIAGVIKVLMAMKYGKLPGNLGYHQINPKISIDNSPFSIVDQLKEWESLKDGEEVIPRRAGVSSFGFGGTNGHVILEEHRVVKKTKKRSKSHYFFGLSAKTDESLKQKVMDLKNWLEKNSDQVEIADVSATLLFGRELFQKRIAVIADGVTDLREKLAAVLENQERDECIRRNMLGNEDWNSLSKKIRKAAEAIKEIKNRHTVKYKKQLIHLAEFYVAGYDFEWEKVFYTAGRRISLPTYPFARESCWMPPVKVLAEGTNHIENFKDIESKQQQSNIHPLVHENTSDLSRQRFTSALTGKEDFLYSVNESFFYLPESAHLEMARVAAGMSVDTAGASVVIKDVEWHTPIMPDGNASVNIALYQGEEDEIEWEIYSQTGELEEEAEVSSEGKAGFREGASASKTDLRELRARFPHIDHKRRTICRHIEEVWTGNGSPEAHQFLIKFKKPDKGSGTYKESEVLIPGVLEACLEAVHEDASNGVSQARLSSVKEMEIPAGAGHPVWGLVSLQPAGQNKIDITLYDESGTPSGVITGLAYVFETPKKVSADQYDMMTFEEAWQEEALTMKEQDIKTVVVFLTDESRRQAATEKLKELGSGAKPVFIGSGTGYKRESENRYTIRLNEKSDYAECLKEIKSQTGNAEAIWYMWPTEDAECVTDPSGMIYMLQGLAAAGLKTGRVMIAGGYRDGLERCHTESWIGIERSAGLVMPGSKVNVICADLKETSAAEWAEAMWKELHAEKAESVLYEDGLRKVSRISPIQTESSKKDVLKEGGVYLITGGAGGLGMIFSRWLADAYKAKLILVNRSSIEGKKEKLEQLQNAGAEVMYYSADVCHAEEMKQAVQAGKARFGHIDGVIHAAGIEGGGSILEKEIEEYLKTLEPKVQGTLALEEALQGEHLDFICYFSSSSAIIGDFGNCDYAVGNRFLMSYGAYRNTRHKGKTVVVNWPLWESEGMGFADEQSSRMYLKSSGQRLLESTEGTEVFEAILRQKHTQWLVMTGNRERVYKFLGLSEETRAKTEVKRAALPPGKGRRAEMSGWNIKQCVIWELKDAISQILRISKDKLDADETLSDLGFDSVSLGEYADVLTSNYKLNITPDIFFSYPTIERLSQYFLERYSDEMQAFYQKDANRFMPVARHKEEKEKAIHVREMMSLESFDCEKETGRSLRSLEESLLWELKNVISRILRIPGEKLCTDENLADFGFDSVSLGEFAEVLSERYELPITPDIFFSYPTIDSLNKYLLDRYPDQLSRFYQDSVQEVSMALEEGASAAEQDLENKGKKIRRKRAGRKNTKIKENEQSIAIIGMSGRFPDARNIEEFWSILLEGREVIRKLPHERVRLWQGYENTEAGKSVNRKLGVVPGIAEFDPLFFELSPREAANIDPRQRLLLQETWKALEDAGYGSKSFEDEKIGMFVGIEDGDYKLLVDEEAGITSNHNAILAARLSYFLNLDGPNMAINTACSSGLVAVHQACQSLRNGECDTAIVAGANLLITPDSYNGMNKAGMLSADGKCYAFDKRANGMVPAEAVAVIVLKRLSKAESDGNPVYATVVGSGINYDGKTNGITAPSGRSQSRLIKEVYDRFHIKPEDMEYIVTHGTGTKLGDPIEINALAEAFKDYTEERSYCALTSAKPNIGHTLAASGVVSLISLVMALKKETIPASINCEQVNDYIQWETSPFFINRENRKWTDKEGKNRLGAVSSFGMSGTNAHVVLQSYTPESTVREKENTQNDKPYYLLVLSAKTPEALQGKIHEMAGFLEKSQNSGAMDLAKISYTLMEGRHHFDCRCAVVIKDTEDAVRVLRQAEGNEKLPNLFKRTVSRDFTARAVLRKAMKDIIKQNYMEENPNKYKENLCALAEFYCLGYEVSTDLFGDVKFNKVNLPSYPFAKQSHWIEKAEVFQPYSKRDTGIIHPFLHQNVSSLLGQRYRTGFTGHEFFIRDFTVKGQRLLPDSIYLEMARMAFADAGREIVAETNGILIQNIEWMNPISDELQQLELFTGLYPEADGPIIYEIYSKSESNPVVHCRGTGKFVQPDRSGLIDIRAIKDKCNSNYVSSNKWNRVLHVAGIKNGAGFNALKKLYIGQKSVLAELELPSCVNDSKGSFMLHPSMLEAALQSVMGLTLKQNQKDEIIAVKKPLSMALGELEVINACTEKMWAYVTLNDEGILDSTQALFQQVNITLCNHEGDIIIKLTDYSYQLSEEYQINILEKGNGSSDSLQGNNQSITIKDRVNEITEENITMIPVWKRIVLANKQKTVNHMLIAGDFSEGRTELLREYPNASVWNTQDKEWSIDKIAGKLKKNGEIDHLVWIVPASEIYSVVSQEVVDSQEYGVIFLFKMIKALLQLEYHNKEFDLTVITSNSQAVLDDDIVNPVHAGINGIVGSVAKEFPQWNIRLVDLENPVHWPVNTMLHIPVDKEGNAVAYRKNSWYKMQLVSYSRKNSSVQSVYREGGVYVVIGGAGGIGETWSEYMIRHYKANIIWIGRRMRNTEIDKKIERLSAFGPAPRYISADATDVESLERAYKQIKKIYPHVNGLVHSAIGLLDRSISELDVDTYKKIIGIKINASVYMAKVFANESLDFVVYFSSVASFNKLGGQSGYSTGCTFEDGFVQRLSKEWSCKVKTINWGYWGDIGIGESLSEAFKIRISMSGMSPINPKKAMEDLDFIMSLPECQLLYMRGDKSKENSMVANGMPSKSQAIPIQEPKRRESTQIENLLLEKSTQYIAKLVGQSLKIPYHQLDTREDLEKYGIDSIMVKHLTYTFNQVFNNIYSTLFFECKSIDELVHYLIRNQKNTLLNLFNLNEDQSMSVEEGDKNNSISTRKTDSMFDGSRTDRRISNLLDQDNQVNKHGTSNSMPIAIIGMSARLPQANDLDEFWENLRAGKDSITEIPEERWSLDGFYISDVKKAIEQGKSYSKWGGFIDGFADFDPLFFKISPREAMTMDPQERLILQECWKTFEDAGYTKERIKQHHNGNVGVFIGITKTGFELYGPDLWKQGENINLSTSFSSVANRISYIFDLHGPSLPIDTMCSSSLSAIHEACETIKRGDCEIAIAGGVNVYTHPATYILLCEKKMLSSDGKCKSFGKGANGFVPGEGAGAILLKPLAKAIEDGDNIYGVIKGTSINHGGKTNGYTVPNPNAQGELIRNALDKSGVNARTVSYIEAHGTGTELGDPIEIAGLTQAFQSDTKDLQFCSIGSAKSNIGHLESAAGIAGLMKIVLQMKNGQIAPSLHAEELNSHIDFEDSPFYVQKELVDWKRPVIEHNGTSQEYPRISGVSSFGAGGANAHVILEEYIKGK</sequence>
<proteinExistence type="predicted"/>
<feature type="region of interest" description="C-terminal hotdog fold" evidence="6">
    <location>
        <begin position="2424"/>
        <end position="2580"/>
    </location>
</feature>
<dbReference type="InterPro" id="IPR014031">
    <property type="entry name" value="Ketoacyl_synth_C"/>
</dbReference>
<dbReference type="SUPFAM" id="SSF47336">
    <property type="entry name" value="ACP-like"/>
    <property type="match status" value="3"/>
</dbReference>
<feature type="domain" description="Ketosynthase family 3 (KS3)" evidence="9">
    <location>
        <begin position="23"/>
        <end position="456"/>
    </location>
</feature>
<evidence type="ECO:0000256" key="1">
    <source>
        <dbReference type="ARBA" id="ARBA00001957"/>
    </source>
</evidence>
<evidence type="ECO:0000259" key="10">
    <source>
        <dbReference type="PROSITE" id="PS52019"/>
    </source>
</evidence>
<dbReference type="Pfam" id="PF21089">
    <property type="entry name" value="PKS_DH_N"/>
    <property type="match status" value="2"/>
</dbReference>
<dbReference type="InterPro" id="IPR036736">
    <property type="entry name" value="ACP-like_sf"/>
</dbReference>
<dbReference type="InterPro" id="IPR009081">
    <property type="entry name" value="PP-bd_ACP"/>
</dbReference>
<evidence type="ECO:0000256" key="6">
    <source>
        <dbReference type="PROSITE-ProRule" id="PRU01363"/>
    </source>
</evidence>
<dbReference type="SMART" id="SM00823">
    <property type="entry name" value="PKS_PP"/>
    <property type="match status" value="3"/>
</dbReference>
<keyword evidence="4" id="KW-0808">Transferase</keyword>
<evidence type="ECO:0000313" key="12">
    <source>
        <dbReference type="Proteomes" id="UP001164713"/>
    </source>
</evidence>
<dbReference type="Pfam" id="PF08659">
    <property type="entry name" value="KR"/>
    <property type="match status" value="2"/>
</dbReference>
<dbReference type="InterPro" id="IPR018201">
    <property type="entry name" value="Ketoacyl_synth_AS"/>
</dbReference>
<dbReference type="PANTHER" id="PTHR43775:SF37">
    <property type="entry name" value="SI:DKEY-61P9.11"/>
    <property type="match status" value="1"/>
</dbReference>
<evidence type="ECO:0000256" key="4">
    <source>
        <dbReference type="ARBA" id="ARBA00022679"/>
    </source>
</evidence>
<dbReference type="CDD" id="cd08953">
    <property type="entry name" value="KR_2_SDR_x"/>
    <property type="match status" value="2"/>
</dbReference>
<dbReference type="Pfam" id="PF00109">
    <property type="entry name" value="ketoacyl-synt"/>
    <property type="match status" value="3"/>
</dbReference>
<feature type="domain" description="Carrier" evidence="8">
    <location>
        <begin position="1545"/>
        <end position="1622"/>
    </location>
</feature>
<keyword evidence="2" id="KW-0596">Phosphopantetheine</keyword>
<dbReference type="Pfam" id="PF16197">
    <property type="entry name" value="KAsynt_C_assoc"/>
    <property type="match status" value="1"/>
</dbReference>
<protein>
    <submittedName>
        <fullName evidence="11">SDR family NAD(P)-dependent oxidoreductase</fullName>
    </submittedName>
</protein>
<evidence type="ECO:0000256" key="5">
    <source>
        <dbReference type="ARBA" id="ARBA00022857"/>
    </source>
</evidence>
<dbReference type="InterPro" id="IPR016039">
    <property type="entry name" value="Thiolase-like"/>
</dbReference>
<evidence type="ECO:0000256" key="2">
    <source>
        <dbReference type="ARBA" id="ARBA00022450"/>
    </source>
</evidence>
<dbReference type="Pfam" id="PF14765">
    <property type="entry name" value="PS-DH"/>
    <property type="match status" value="1"/>
</dbReference>
<dbReference type="InterPro" id="IPR020841">
    <property type="entry name" value="PKS_Beta-ketoAc_synthase_dom"/>
</dbReference>
<dbReference type="InterPro" id="IPR049900">
    <property type="entry name" value="PKS_mFAS_DH"/>
</dbReference>
<comment type="cofactor">
    <cofactor evidence="1">
        <name>pantetheine 4'-phosphate</name>
        <dbReference type="ChEBI" id="CHEBI:47942"/>
    </cofactor>
</comment>
<dbReference type="Pfam" id="PF00550">
    <property type="entry name" value="PP-binding"/>
    <property type="match status" value="3"/>
</dbReference>
<keyword evidence="5" id="KW-0521">NADP</keyword>
<dbReference type="PROSITE" id="PS52019">
    <property type="entry name" value="PKS_MFAS_DH"/>
    <property type="match status" value="1"/>
</dbReference>
<dbReference type="PANTHER" id="PTHR43775">
    <property type="entry name" value="FATTY ACID SYNTHASE"/>
    <property type="match status" value="1"/>
</dbReference>
<dbReference type="Gene3D" id="1.10.1200.10">
    <property type="entry name" value="ACP-like"/>
    <property type="match status" value="3"/>
</dbReference>